<gene>
    <name evidence="2" type="ORF">BU23DRAFT_572247</name>
</gene>
<feature type="region of interest" description="Disordered" evidence="1">
    <location>
        <begin position="166"/>
        <end position="187"/>
    </location>
</feature>
<proteinExistence type="predicted"/>
<sequence length="224" mass="26339">MFTIRDNMIAEAETNAAFSDLEALLARDEEAPYIENDDHLDADQKEDGDLEELLPWEEFDEKMQMEFYDEADGVLQWDEKNYHLAAFKVPDDASLDIVVVNTDASHTGEAKIWLAGNGYLRMQMEMWRRDAEPIQIIWSGIQRSVDRKRRKLQEVKDLPHWQMTLPDGESYSYNQPPSPPRKYNSDGRLVGREEWERVEYDTNGERIYYDSDGNVKEYDSTERR</sequence>
<dbReference type="OrthoDB" id="3692231at2759"/>
<reference evidence="2" key="1">
    <citation type="journal article" date="2020" name="Stud. Mycol.">
        <title>101 Dothideomycetes genomes: a test case for predicting lifestyles and emergence of pathogens.</title>
        <authorList>
            <person name="Haridas S."/>
            <person name="Albert R."/>
            <person name="Binder M."/>
            <person name="Bloem J."/>
            <person name="Labutti K."/>
            <person name="Salamov A."/>
            <person name="Andreopoulos B."/>
            <person name="Baker S."/>
            <person name="Barry K."/>
            <person name="Bills G."/>
            <person name="Bluhm B."/>
            <person name="Cannon C."/>
            <person name="Castanera R."/>
            <person name="Culley D."/>
            <person name="Daum C."/>
            <person name="Ezra D."/>
            <person name="Gonzalez J."/>
            <person name="Henrissat B."/>
            <person name="Kuo A."/>
            <person name="Liang C."/>
            <person name="Lipzen A."/>
            <person name="Lutzoni F."/>
            <person name="Magnuson J."/>
            <person name="Mondo S."/>
            <person name="Nolan M."/>
            <person name="Ohm R."/>
            <person name="Pangilinan J."/>
            <person name="Park H.-J."/>
            <person name="Ramirez L."/>
            <person name="Alfaro M."/>
            <person name="Sun H."/>
            <person name="Tritt A."/>
            <person name="Yoshinaga Y."/>
            <person name="Zwiers L.-H."/>
            <person name="Turgeon B."/>
            <person name="Goodwin S."/>
            <person name="Spatafora J."/>
            <person name="Crous P."/>
            <person name="Grigoriev I."/>
        </authorList>
    </citation>
    <scope>NUCLEOTIDE SEQUENCE</scope>
    <source>
        <strain evidence="2">CBS 107.79</strain>
    </source>
</reference>
<dbReference type="EMBL" id="ML976718">
    <property type="protein sequence ID" value="KAF1968672.1"/>
    <property type="molecule type" value="Genomic_DNA"/>
</dbReference>
<dbReference type="AlphaFoldDB" id="A0A6A5UXX8"/>
<keyword evidence="3" id="KW-1185">Reference proteome</keyword>
<evidence type="ECO:0000313" key="3">
    <source>
        <dbReference type="Proteomes" id="UP000800036"/>
    </source>
</evidence>
<evidence type="ECO:0000256" key="1">
    <source>
        <dbReference type="SAM" id="MobiDB-lite"/>
    </source>
</evidence>
<organism evidence="2 3">
    <name type="scientific">Bimuria novae-zelandiae CBS 107.79</name>
    <dbReference type="NCBI Taxonomy" id="1447943"/>
    <lineage>
        <taxon>Eukaryota</taxon>
        <taxon>Fungi</taxon>
        <taxon>Dikarya</taxon>
        <taxon>Ascomycota</taxon>
        <taxon>Pezizomycotina</taxon>
        <taxon>Dothideomycetes</taxon>
        <taxon>Pleosporomycetidae</taxon>
        <taxon>Pleosporales</taxon>
        <taxon>Massarineae</taxon>
        <taxon>Didymosphaeriaceae</taxon>
        <taxon>Bimuria</taxon>
    </lineage>
</organism>
<evidence type="ECO:0000313" key="2">
    <source>
        <dbReference type="EMBL" id="KAF1968672.1"/>
    </source>
</evidence>
<name>A0A6A5UXX8_9PLEO</name>
<protein>
    <submittedName>
        <fullName evidence="2">Uncharacterized protein</fullName>
    </submittedName>
</protein>
<accession>A0A6A5UXX8</accession>
<dbReference type="Proteomes" id="UP000800036">
    <property type="component" value="Unassembled WGS sequence"/>
</dbReference>